<dbReference type="Proteomes" id="UP000636960">
    <property type="component" value="Unassembled WGS sequence"/>
</dbReference>
<reference evidence="3" key="1">
    <citation type="submission" date="2021-01" db="EMBL/GenBank/DDBJ databases">
        <title>Whole genome shotgun sequence of Actinoplanes rishiriensis NBRC 108556.</title>
        <authorList>
            <person name="Komaki H."/>
            <person name="Tamura T."/>
        </authorList>
    </citation>
    <scope>NUCLEOTIDE SEQUENCE</scope>
    <source>
        <strain evidence="3">NBRC 108556</strain>
    </source>
</reference>
<dbReference type="RefSeq" id="WP_203790333.1">
    <property type="nucleotide sequence ID" value="NZ_BOMV01000106.1"/>
</dbReference>
<evidence type="ECO:0000313" key="3">
    <source>
        <dbReference type="EMBL" id="GIF01539.1"/>
    </source>
</evidence>
<keyword evidence="4" id="KW-1185">Reference proteome</keyword>
<name>A0A919KAJ1_9ACTN</name>
<protein>
    <recommendedName>
        <fullName evidence="5">TetR family transcriptional regulator</fullName>
    </recommendedName>
</protein>
<sequence length="183" mass="19991">MSTSNNRSAAMAAGRRADSQRRRQRVAKALQTTIASGTEISISAIARTAGVDRSFLYRPQHRDLLEAVQAAAVEPRGGVGPSVSRASLQADLANTQNRCKRLADQVSLLEKRLSEAIGEEIWSRSGLGSAVDVDDLRRQIVKLQETNADLRLKMEDVEEELAAARATNRELITQLNATSRAPR</sequence>
<dbReference type="Pfam" id="PF19776">
    <property type="entry name" value="DUF6262"/>
    <property type="match status" value="1"/>
</dbReference>
<gene>
    <name evidence="3" type="ORF">Ari01nite_90030</name>
</gene>
<evidence type="ECO:0000256" key="2">
    <source>
        <dbReference type="SAM" id="MobiDB-lite"/>
    </source>
</evidence>
<organism evidence="3 4">
    <name type="scientific">Paractinoplanes rishiriensis</name>
    <dbReference type="NCBI Taxonomy" id="1050105"/>
    <lineage>
        <taxon>Bacteria</taxon>
        <taxon>Bacillati</taxon>
        <taxon>Actinomycetota</taxon>
        <taxon>Actinomycetes</taxon>
        <taxon>Micromonosporales</taxon>
        <taxon>Micromonosporaceae</taxon>
        <taxon>Paractinoplanes</taxon>
    </lineage>
</organism>
<feature type="region of interest" description="Disordered" evidence="2">
    <location>
        <begin position="1"/>
        <end position="24"/>
    </location>
</feature>
<comment type="caution">
    <text evidence="3">The sequence shown here is derived from an EMBL/GenBank/DDBJ whole genome shotgun (WGS) entry which is preliminary data.</text>
</comment>
<proteinExistence type="predicted"/>
<dbReference type="AlphaFoldDB" id="A0A919KAJ1"/>
<evidence type="ECO:0008006" key="5">
    <source>
        <dbReference type="Google" id="ProtNLM"/>
    </source>
</evidence>
<evidence type="ECO:0000313" key="4">
    <source>
        <dbReference type="Proteomes" id="UP000636960"/>
    </source>
</evidence>
<dbReference type="InterPro" id="IPR046229">
    <property type="entry name" value="TnpC-like"/>
</dbReference>
<accession>A0A919KAJ1</accession>
<keyword evidence="1" id="KW-0175">Coiled coil</keyword>
<dbReference type="EMBL" id="BOMV01000106">
    <property type="protein sequence ID" value="GIF01539.1"/>
    <property type="molecule type" value="Genomic_DNA"/>
</dbReference>
<evidence type="ECO:0000256" key="1">
    <source>
        <dbReference type="SAM" id="Coils"/>
    </source>
</evidence>
<feature type="coiled-coil region" evidence="1">
    <location>
        <begin position="85"/>
        <end position="174"/>
    </location>
</feature>
<dbReference type="Gene3D" id="1.20.5.1160">
    <property type="entry name" value="Vasodilator-stimulated phosphoprotein"/>
    <property type="match status" value="1"/>
</dbReference>